<keyword evidence="3" id="KW-1185">Reference proteome</keyword>
<dbReference type="Pfam" id="PF25053">
    <property type="entry name" value="DUF7791"/>
    <property type="match status" value="1"/>
</dbReference>
<gene>
    <name evidence="2" type="ORF">NW755_008175</name>
</gene>
<accession>A0A9W8R5R6</accession>
<dbReference type="Proteomes" id="UP001152087">
    <property type="component" value="Unassembled WGS sequence"/>
</dbReference>
<dbReference type="AlphaFoldDB" id="A0A9W8R5R6"/>
<organism evidence="2 3">
    <name type="scientific">Fusarium falciforme</name>
    <dbReference type="NCBI Taxonomy" id="195108"/>
    <lineage>
        <taxon>Eukaryota</taxon>
        <taxon>Fungi</taxon>
        <taxon>Dikarya</taxon>
        <taxon>Ascomycota</taxon>
        <taxon>Pezizomycotina</taxon>
        <taxon>Sordariomycetes</taxon>
        <taxon>Hypocreomycetidae</taxon>
        <taxon>Hypocreales</taxon>
        <taxon>Nectriaceae</taxon>
        <taxon>Fusarium</taxon>
        <taxon>Fusarium solani species complex</taxon>
    </lineage>
</organism>
<evidence type="ECO:0000259" key="1">
    <source>
        <dbReference type="Pfam" id="PF25053"/>
    </source>
</evidence>
<feature type="domain" description="DUF7791" evidence="1">
    <location>
        <begin position="60"/>
        <end position="111"/>
    </location>
</feature>
<evidence type="ECO:0000313" key="3">
    <source>
        <dbReference type="Proteomes" id="UP001152087"/>
    </source>
</evidence>
<reference evidence="2" key="1">
    <citation type="submission" date="2022-09" db="EMBL/GenBank/DDBJ databases">
        <title>Fusarium specimens isolated from Avocado Roots.</title>
        <authorList>
            <person name="Stajich J."/>
            <person name="Roper C."/>
            <person name="Heimlech-Rivalta G."/>
        </authorList>
    </citation>
    <scope>NUCLEOTIDE SEQUENCE</scope>
    <source>
        <strain evidence="2">A02</strain>
    </source>
</reference>
<proteinExistence type="predicted"/>
<protein>
    <recommendedName>
        <fullName evidence="1">DUF7791 domain-containing protein</fullName>
    </recommendedName>
</protein>
<evidence type="ECO:0000313" key="2">
    <source>
        <dbReference type="EMBL" id="KAJ4185725.1"/>
    </source>
</evidence>
<dbReference type="InterPro" id="IPR056693">
    <property type="entry name" value="DUF7791"/>
</dbReference>
<name>A0A9W8R5R6_9HYPO</name>
<dbReference type="EMBL" id="JAOQAV010000022">
    <property type="protein sequence ID" value="KAJ4185725.1"/>
    <property type="molecule type" value="Genomic_DNA"/>
</dbReference>
<sequence>MAGFLQAAIHALEPLHVDLYWRLEKEFEGHGPVSRAPAEPELPEEITARRERVVRSINEKTKGLLRLVNIRVEFLHRTVKDFILTKDIGEYLRSKLPLDYNAFISIAAAYLGFLRNTRLDESLVTGIMRQGQGLNTGQFIAHLNQALVYASEALKHSDQPGSPVPAEALLDEYEATVVEMVSLGHITVQGVNSQGCKVIQLFREELLRHNVTSYLAKKTREEPGYFPVFDESPLFAALMPMSRSNVESPAPVPGLLLRCGEDPNVLPRQRGPTSDAASPWVLFARSTMSVFNMLSGPCMFPVRRWNDALRDGTFGCLMSYGADPNMPLLNRRGARTVFSHFLDISLSKLLGEECFKDYLWTLDARMLRWRMGTSQGGQETQCWHYFVPS</sequence>
<comment type="caution">
    <text evidence="2">The sequence shown here is derived from an EMBL/GenBank/DDBJ whole genome shotgun (WGS) entry which is preliminary data.</text>
</comment>